<reference evidence="1 2" key="1">
    <citation type="submission" date="2024-01" db="EMBL/GenBank/DDBJ databases">
        <title>Genome assemblies of Stephania.</title>
        <authorList>
            <person name="Yang L."/>
        </authorList>
    </citation>
    <scope>NUCLEOTIDE SEQUENCE [LARGE SCALE GENOMIC DNA]</scope>
    <source>
        <strain evidence="1">JXDWG</strain>
        <tissue evidence="1">Leaf</tissue>
    </source>
</reference>
<comment type="caution">
    <text evidence="1">The sequence shown here is derived from an EMBL/GenBank/DDBJ whole genome shotgun (WGS) entry which is preliminary data.</text>
</comment>
<evidence type="ECO:0000313" key="2">
    <source>
        <dbReference type="Proteomes" id="UP001419268"/>
    </source>
</evidence>
<dbReference type="AlphaFoldDB" id="A0AAP0JT99"/>
<sequence length="90" mass="10276">MSPFYLSPSFANLHFLSHPKVWRILGGGGDEGFVREGRLCLEERLAGLGEWVSKGFTEVSMEEGLVSRVLTRKALVFWSLEEVLHWVCFF</sequence>
<organism evidence="1 2">
    <name type="scientific">Stephania cephalantha</name>
    <dbReference type="NCBI Taxonomy" id="152367"/>
    <lineage>
        <taxon>Eukaryota</taxon>
        <taxon>Viridiplantae</taxon>
        <taxon>Streptophyta</taxon>
        <taxon>Embryophyta</taxon>
        <taxon>Tracheophyta</taxon>
        <taxon>Spermatophyta</taxon>
        <taxon>Magnoliopsida</taxon>
        <taxon>Ranunculales</taxon>
        <taxon>Menispermaceae</taxon>
        <taxon>Menispermoideae</taxon>
        <taxon>Cissampelideae</taxon>
        <taxon>Stephania</taxon>
    </lineage>
</organism>
<gene>
    <name evidence="1" type="ORF">Scep_009195</name>
</gene>
<protein>
    <submittedName>
        <fullName evidence="1">Uncharacterized protein</fullName>
    </submittedName>
</protein>
<name>A0AAP0JT99_9MAGN</name>
<evidence type="ECO:0000313" key="1">
    <source>
        <dbReference type="EMBL" id="KAK9139514.1"/>
    </source>
</evidence>
<proteinExistence type="predicted"/>
<dbReference type="Proteomes" id="UP001419268">
    <property type="component" value="Unassembled WGS sequence"/>
</dbReference>
<accession>A0AAP0JT99</accession>
<keyword evidence="2" id="KW-1185">Reference proteome</keyword>
<dbReference type="EMBL" id="JBBNAG010000004">
    <property type="protein sequence ID" value="KAK9139514.1"/>
    <property type="molecule type" value="Genomic_DNA"/>
</dbReference>